<evidence type="ECO:0000313" key="6">
    <source>
        <dbReference type="Proteomes" id="UP001139648"/>
    </source>
</evidence>
<gene>
    <name evidence="5" type="ORF">HD597_007471</name>
</gene>
<dbReference type="AlphaFoldDB" id="A0A9X2GRL4"/>
<dbReference type="PANTHER" id="PTHR42788:SF13">
    <property type="entry name" value="ALIPHATIC SULFONATES IMPORT ATP-BINDING PROTEIN SSUB"/>
    <property type="match status" value="1"/>
</dbReference>
<dbReference type="Pfam" id="PF00005">
    <property type="entry name" value="ABC_tran"/>
    <property type="match status" value="1"/>
</dbReference>
<keyword evidence="1" id="KW-0813">Transport</keyword>
<evidence type="ECO:0000313" key="5">
    <source>
        <dbReference type="EMBL" id="MCP2360451.1"/>
    </source>
</evidence>
<dbReference type="GO" id="GO:0005524">
    <property type="term" value="F:ATP binding"/>
    <property type="evidence" value="ECO:0007669"/>
    <property type="project" value="UniProtKB-KW"/>
</dbReference>
<dbReference type="PROSITE" id="PS50893">
    <property type="entry name" value="ABC_TRANSPORTER_2"/>
    <property type="match status" value="1"/>
</dbReference>
<comment type="caution">
    <text evidence="5">The sequence shown here is derived from an EMBL/GenBank/DDBJ whole genome shotgun (WGS) entry which is preliminary data.</text>
</comment>
<dbReference type="InterPro" id="IPR027417">
    <property type="entry name" value="P-loop_NTPase"/>
</dbReference>
<dbReference type="GO" id="GO:0016887">
    <property type="term" value="F:ATP hydrolysis activity"/>
    <property type="evidence" value="ECO:0007669"/>
    <property type="project" value="InterPro"/>
</dbReference>
<dbReference type="RefSeq" id="WP_253748380.1">
    <property type="nucleotide sequence ID" value="NZ_BAABKA010000108.1"/>
</dbReference>
<evidence type="ECO:0000256" key="2">
    <source>
        <dbReference type="ARBA" id="ARBA00022741"/>
    </source>
</evidence>
<dbReference type="InterPro" id="IPR003593">
    <property type="entry name" value="AAA+_ATPase"/>
</dbReference>
<dbReference type="Gene3D" id="3.40.50.300">
    <property type="entry name" value="P-loop containing nucleotide triphosphate hydrolases"/>
    <property type="match status" value="1"/>
</dbReference>
<organism evidence="5 6">
    <name type="scientific">Nonomuraea thailandensis</name>
    <dbReference type="NCBI Taxonomy" id="1188745"/>
    <lineage>
        <taxon>Bacteria</taxon>
        <taxon>Bacillati</taxon>
        <taxon>Actinomycetota</taxon>
        <taxon>Actinomycetes</taxon>
        <taxon>Streptosporangiales</taxon>
        <taxon>Streptosporangiaceae</taxon>
        <taxon>Nonomuraea</taxon>
    </lineage>
</organism>
<feature type="domain" description="ABC transporter" evidence="4">
    <location>
        <begin position="7"/>
        <end position="234"/>
    </location>
</feature>
<dbReference type="EMBL" id="JAMZEB010000002">
    <property type="protein sequence ID" value="MCP2360451.1"/>
    <property type="molecule type" value="Genomic_DNA"/>
</dbReference>
<dbReference type="InterPro" id="IPR050166">
    <property type="entry name" value="ABC_transporter_ATP-bind"/>
</dbReference>
<evidence type="ECO:0000259" key="4">
    <source>
        <dbReference type="PROSITE" id="PS50893"/>
    </source>
</evidence>
<protein>
    <submittedName>
        <fullName evidence="5">NitT/TauT family transport system ATP-binding protein</fullName>
    </submittedName>
</protein>
<name>A0A9X2GRL4_9ACTN</name>
<dbReference type="SUPFAM" id="SSF52540">
    <property type="entry name" value="P-loop containing nucleoside triphosphate hydrolases"/>
    <property type="match status" value="1"/>
</dbReference>
<dbReference type="Proteomes" id="UP001139648">
    <property type="component" value="Unassembled WGS sequence"/>
</dbReference>
<proteinExistence type="predicted"/>
<dbReference type="CDD" id="cd03293">
    <property type="entry name" value="ABC_NrtD_SsuB_transporters"/>
    <property type="match status" value="1"/>
</dbReference>
<evidence type="ECO:0000256" key="1">
    <source>
        <dbReference type="ARBA" id="ARBA00022448"/>
    </source>
</evidence>
<dbReference type="InterPro" id="IPR003439">
    <property type="entry name" value="ABC_transporter-like_ATP-bd"/>
</dbReference>
<keyword evidence="3 5" id="KW-0067">ATP-binding</keyword>
<evidence type="ECO:0000256" key="3">
    <source>
        <dbReference type="ARBA" id="ARBA00022840"/>
    </source>
</evidence>
<keyword evidence="6" id="KW-1185">Reference proteome</keyword>
<dbReference type="PANTHER" id="PTHR42788">
    <property type="entry name" value="TAURINE IMPORT ATP-BINDING PROTEIN-RELATED"/>
    <property type="match status" value="1"/>
</dbReference>
<dbReference type="SMART" id="SM00382">
    <property type="entry name" value="AAA"/>
    <property type="match status" value="1"/>
</dbReference>
<reference evidence="5" key="1">
    <citation type="submission" date="2022-06" db="EMBL/GenBank/DDBJ databases">
        <title>Sequencing the genomes of 1000 actinobacteria strains.</title>
        <authorList>
            <person name="Klenk H.-P."/>
        </authorList>
    </citation>
    <scope>NUCLEOTIDE SEQUENCE</scope>
    <source>
        <strain evidence="5">DSM 46694</strain>
    </source>
</reference>
<sequence>MSQGPHLSIRDVTKTFHGDEPFTALSGLSLDVRPGELLTLVGPSGCGKSTLFALIAGLTEPTRGEIRIGGAPVAGPALDRGVVVQQYTLFPWRTALGNVAFGLEGRPGARRERARELLSIVGMSGYEECYPHELSGGRRELVALARSLAFEPGVLLLDEPFAGLDRGTREWVGDELVRVWERTGRTVLLVTHDVEEAVRVGRRVAVMTSGPGRIREVVDVCSRTGSARRHVGRLLREEIAPARGRKVAA</sequence>
<accession>A0A9X2GRL4</accession>
<keyword evidence="2" id="KW-0547">Nucleotide-binding</keyword>